<dbReference type="Proteomes" id="UP000054359">
    <property type="component" value="Unassembled WGS sequence"/>
</dbReference>
<feature type="compositionally biased region" description="Pro residues" evidence="1">
    <location>
        <begin position="101"/>
        <end position="111"/>
    </location>
</feature>
<evidence type="ECO:0000313" key="2">
    <source>
        <dbReference type="EMBL" id="KFM70412.1"/>
    </source>
</evidence>
<dbReference type="OMA" id="PPNHWVS"/>
<name>A0A087TZ73_STEMI</name>
<gene>
    <name evidence="2" type="ORF">X975_13309</name>
</gene>
<dbReference type="PANTHER" id="PTHR15405">
    <property type="entry name" value="PROLINE-RICH NUCLEAR RECEPTOR COACTIVATOR"/>
    <property type="match status" value="1"/>
</dbReference>
<proteinExistence type="predicted"/>
<reference evidence="2 3" key="1">
    <citation type="submission" date="2013-11" db="EMBL/GenBank/DDBJ databases">
        <title>Genome sequencing of Stegodyphus mimosarum.</title>
        <authorList>
            <person name="Bechsgaard J."/>
        </authorList>
    </citation>
    <scope>NUCLEOTIDE SEQUENCE [LARGE SCALE GENOMIC DNA]</scope>
</reference>
<dbReference type="OrthoDB" id="6358215at2759"/>
<dbReference type="AlphaFoldDB" id="A0A087TZ73"/>
<organism evidence="2 3">
    <name type="scientific">Stegodyphus mimosarum</name>
    <name type="common">African social velvet spider</name>
    <dbReference type="NCBI Taxonomy" id="407821"/>
    <lineage>
        <taxon>Eukaryota</taxon>
        <taxon>Metazoa</taxon>
        <taxon>Ecdysozoa</taxon>
        <taxon>Arthropoda</taxon>
        <taxon>Chelicerata</taxon>
        <taxon>Arachnida</taxon>
        <taxon>Araneae</taxon>
        <taxon>Araneomorphae</taxon>
        <taxon>Entelegynae</taxon>
        <taxon>Eresoidea</taxon>
        <taxon>Eresidae</taxon>
        <taxon>Stegodyphus</taxon>
    </lineage>
</organism>
<feature type="non-terminal residue" evidence="2">
    <location>
        <position position="143"/>
    </location>
</feature>
<feature type="region of interest" description="Disordered" evidence="1">
    <location>
        <begin position="37"/>
        <end position="115"/>
    </location>
</feature>
<keyword evidence="3" id="KW-1185">Reference proteome</keyword>
<sequence>MMEMLGRGSDYMSIAQQGVHMNLNSALCSLVTPPRRTVQGSKQASMPIDSHIKFKTPPSKAPENQSKSLPKGTATRNSPSRLSPSQLNGKGFYAGAKFGERPPPTELPKPPYHWVSENKQWGSKEQSCIEMTNTLKVLLKVQS</sequence>
<evidence type="ECO:0000256" key="1">
    <source>
        <dbReference type="SAM" id="MobiDB-lite"/>
    </source>
</evidence>
<dbReference type="EMBL" id="KK117413">
    <property type="protein sequence ID" value="KFM70412.1"/>
    <property type="molecule type" value="Genomic_DNA"/>
</dbReference>
<accession>A0A087TZ73</accession>
<feature type="compositionally biased region" description="Polar residues" evidence="1">
    <location>
        <begin position="62"/>
        <end position="88"/>
    </location>
</feature>
<keyword evidence="2" id="KW-0675">Receptor</keyword>
<evidence type="ECO:0000313" key="3">
    <source>
        <dbReference type="Proteomes" id="UP000054359"/>
    </source>
</evidence>
<protein>
    <submittedName>
        <fullName evidence="2">Proline-rich nuclear receptor coactivator 2</fullName>
    </submittedName>
</protein>
<dbReference type="InterPro" id="IPR026780">
    <property type="entry name" value="PNRC1/2"/>
</dbReference>